<dbReference type="Gramene" id="ESQ31677">
    <property type="protein sequence ID" value="ESQ31677"/>
    <property type="gene ID" value="EUTSA_v10005545mg"/>
</dbReference>
<accession>V4KP01</accession>
<keyword evidence="2" id="KW-1185">Reference proteome</keyword>
<name>V4KP01_EUTSA</name>
<evidence type="ECO:0000313" key="2">
    <source>
        <dbReference type="Proteomes" id="UP000030689"/>
    </source>
</evidence>
<protein>
    <submittedName>
        <fullName evidence="1">Uncharacterized protein</fullName>
    </submittedName>
</protein>
<reference evidence="1 2" key="1">
    <citation type="journal article" date="2013" name="Front. Plant Sci.">
        <title>The Reference Genome of the Halophytic Plant Eutrema salsugineum.</title>
        <authorList>
            <person name="Yang R."/>
            <person name="Jarvis D.E."/>
            <person name="Chen H."/>
            <person name="Beilstein M.A."/>
            <person name="Grimwood J."/>
            <person name="Jenkins J."/>
            <person name="Shu S."/>
            <person name="Prochnik S."/>
            <person name="Xin M."/>
            <person name="Ma C."/>
            <person name="Schmutz J."/>
            <person name="Wing R.A."/>
            <person name="Mitchell-Olds T."/>
            <person name="Schumaker K.S."/>
            <person name="Wang X."/>
        </authorList>
    </citation>
    <scope>NUCLEOTIDE SEQUENCE [LARGE SCALE GENOMIC DNA]</scope>
</reference>
<dbReference type="AlphaFoldDB" id="V4KP01"/>
<evidence type="ECO:0000313" key="1">
    <source>
        <dbReference type="EMBL" id="ESQ31677.1"/>
    </source>
</evidence>
<gene>
    <name evidence="1" type="ORF">EUTSA_v10005545mg</name>
</gene>
<organism evidence="1 2">
    <name type="scientific">Eutrema salsugineum</name>
    <name type="common">Saltwater cress</name>
    <name type="synonym">Sisymbrium salsugineum</name>
    <dbReference type="NCBI Taxonomy" id="72664"/>
    <lineage>
        <taxon>Eukaryota</taxon>
        <taxon>Viridiplantae</taxon>
        <taxon>Streptophyta</taxon>
        <taxon>Embryophyta</taxon>
        <taxon>Tracheophyta</taxon>
        <taxon>Spermatophyta</taxon>
        <taxon>Magnoliopsida</taxon>
        <taxon>eudicotyledons</taxon>
        <taxon>Gunneridae</taxon>
        <taxon>Pentapetalae</taxon>
        <taxon>rosids</taxon>
        <taxon>malvids</taxon>
        <taxon>Brassicales</taxon>
        <taxon>Brassicaceae</taxon>
        <taxon>Eutremeae</taxon>
        <taxon>Eutrema</taxon>
    </lineage>
</organism>
<dbReference type="EMBL" id="KI517748">
    <property type="protein sequence ID" value="ESQ31677.1"/>
    <property type="molecule type" value="Genomic_DNA"/>
</dbReference>
<sequence>LWCSTTLFTVHFSQSRELILIGPKRSIRLGCHIAQVTLGGSGYHWSVIVDNI</sequence>
<feature type="non-terminal residue" evidence="1">
    <location>
        <position position="52"/>
    </location>
</feature>
<feature type="non-terminal residue" evidence="1">
    <location>
        <position position="1"/>
    </location>
</feature>
<proteinExistence type="predicted"/>
<dbReference type="Proteomes" id="UP000030689">
    <property type="component" value="Unassembled WGS sequence"/>
</dbReference>
<dbReference type="KEGG" id="eus:EUTSA_v10005545mg"/>